<name>A0A177EDR8_9MICR</name>
<evidence type="ECO:0000313" key="3">
    <source>
        <dbReference type="Proteomes" id="UP000185944"/>
    </source>
</evidence>
<sequence length="313" mass="35523">MRIQKSDTAPKYHTAIAGLYKEEQFKSLFFQLVALIIALLLYAKTGHFLFLIGLAYCVSSAFFLLTLILITLLRPRVAKIVAIAPIPSVFTPVAPKPVTPVKTVENEKTEVNFQQSLRKKSKIVNPPSKLTIVKYKEYKEKFHLSKDLEREFKQWVHNKIIVTTASTGVYAAKPFTRTEMADIALIANNGFICYDKNNESQNKMLFKAMYNYFNTIVPGSSSYYSNPMDEFIFDDTSKMKISGFGLLVEDTESLLEGKKMFNVYFMDKNVLYDTEGDVLLSFLLLLIYANEYTGRYLGALSLRNMKFLAGASG</sequence>
<dbReference type="VEuPathDB" id="MicrosporidiaDB:NEDG_01505"/>
<gene>
    <name evidence="2" type="ORF">NEDG_01505</name>
</gene>
<keyword evidence="1" id="KW-0812">Transmembrane</keyword>
<accession>A0A177EDR8</accession>
<dbReference type="OrthoDB" id="2194965at2759"/>
<dbReference type="Proteomes" id="UP000185944">
    <property type="component" value="Unassembled WGS sequence"/>
</dbReference>
<evidence type="ECO:0000256" key="1">
    <source>
        <dbReference type="SAM" id="Phobius"/>
    </source>
</evidence>
<feature type="transmembrane region" description="Helical" evidence="1">
    <location>
        <begin position="49"/>
        <end position="73"/>
    </location>
</feature>
<keyword evidence="3" id="KW-1185">Reference proteome</keyword>
<dbReference type="EMBL" id="LTDL01000038">
    <property type="protein sequence ID" value="OAG29958.1"/>
    <property type="molecule type" value="Genomic_DNA"/>
</dbReference>
<dbReference type="GeneID" id="93647855"/>
<dbReference type="AlphaFoldDB" id="A0A177EDR8"/>
<reference evidence="2 3" key="1">
    <citation type="submission" date="2016-02" db="EMBL/GenBank/DDBJ databases">
        <title>Discovery of a natural microsporidian pathogen with a broad tissue tropism in Caenorhabditis elegans.</title>
        <authorList>
            <person name="Luallen R.J."/>
            <person name="Reinke A.W."/>
            <person name="Tong L."/>
            <person name="Botts M.R."/>
            <person name="Felix M.-A."/>
            <person name="Troemel E.R."/>
        </authorList>
    </citation>
    <scope>NUCLEOTIDE SEQUENCE [LARGE SCALE GENOMIC DNA]</scope>
    <source>
        <strain evidence="2 3">JUm2807</strain>
    </source>
</reference>
<protein>
    <submittedName>
        <fullName evidence="2">Uncharacterized protein</fullName>
    </submittedName>
</protein>
<proteinExistence type="predicted"/>
<comment type="caution">
    <text evidence="2">The sequence shown here is derived from an EMBL/GenBank/DDBJ whole genome shotgun (WGS) entry which is preliminary data.</text>
</comment>
<evidence type="ECO:0000313" key="2">
    <source>
        <dbReference type="EMBL" id="OAG29958.1"/>
    </source>
</evidence>
<keyword evidence="1" id="KW-0472">Membrane</keyword>
<feature type="transmembrane region" description="Helical" evidence="1">
    <location>
        <begin position="25"/>
        <end position="43"/>
    </location>
</feature>
<organism evidence="2 3">
    <name type="scientific">Nematocida displodere</name>
    <dbReference type="NCBI Taxonomy" id="1805483"/>
    <lineage>
        <taxon>Eukaryota</taxon>
        <taxon>Fungi</taxon>
        <taxon>Fungi incertae sedis</taxon>
        <taxon>Microsporidia</taxon>
        <taxon>Nematocida</taxon>
    </lineage>
</organism>
<keyword evidence="1" id="KW-1133">Transmembrane helix</keyword>
<dbReference type="RefSeq" id="XP_067544510.1">
    <property type="nucleotide sequence ID" value="XM_067688923.1"/>
</dbReference>